<accession>A0A4Z1L6D4</accession>
<dbReference type="Proteomes" id="UP000297280">
    <property type="component" value="Unassembled WGS sequence"/>
</dbReference>
<reference evidence="2 3" key="1">
    <citation type="submission" date="2017-12" db="EMBL/GenBank/DDBJ databases">
        <title>Comparative genomics of Botrytis spp.</title>
        <authorList>
            <person name="Valero-Jimenez C.A."/>
            <person name="Tapia P."/>
            <person name="Veloso J."/>
            <person name="Silva-Moreno E."/>
            <person name="Staats M."/>
            <person name="Valdes J.H."/>
            <person name="Van Kan J.A.L."/>
        </authorList>
    </citation>
    <scope>NUCLEOTIDE SEQUENCE [LARGE SCALE GENOMIC DNA]</scope>
    <source>
        <strain evidence="2 3">MUCL3349</strain>
    </source>
</reference>
<protein>
    <submittedName>
        <fullName evidence="2">Uncharacterized protein</fullName>
    </submittedName>
</protein>
<gene>
    <name evidence="2" type="ORF">BPOR_0006g00070</name>
</gene>
<evidence type="ECO:0000313" key="2">
    <source>
        <dbReference type="EMBL" id="TGO92267.1"/>
    </source>
</evidence>
<organism evidence="2 3">
    <name type="scientific">Botrytis porri</name>
    <dbReference type="NCBI Taxonomy" id="87229"/>
    <lineage>
        <taxon>Eukaryota</taxon>
        <taxon>Fungi</taxon>
        <taxon>Dikarya</taxon>
        <taxon>Ascomycota</taxon>
        <taxon>Pezizomycotina</taxon>
        <taxon>Leotiomycetes</taxon>
        <taxon>Helotiales</taxon>
        <taxon>Sclerotiniaceae</taxon>
        <taxon>Botrytis</taxon>
    </lineage>
</organism>
<dbReference type="AlphaFoldDB" id="A0A4Z1L6D4"/>
<keyword evidence="3" id="KW-1185">Reference proteome</keyword>
<evidence type="ECO:0000313" key="3">
    <source>
        <dbReference type="Proteomes" id="UP000297280"/>
    </source>
</evidence>
<proteinExistence type="predicted"/>
<comment type="caution">
    <text evidence="2">The sequence shown here is derived from an EMBL/GenBank/DDBJ whole genome shotgun (WGS) entry which is preliminary data.</text>
</comment>
<feature type="compositionally biased region" description="Polar residues" evidence="1">
    <location>
        <begin position="87"/>
        <end position="108"/>
    </location>
</feature>
<feature type="region of interest" description="Disordered" evidence="1">
    <location>
        <begin position="86"/>
        <end position="108"/>
    </location>
</feature>
<dbReference type="EMBL" id="PQXO01000006">
    <property type="protein sequence ID" value="TGO92267.1"/>
    <property type="molecule type" value="Genomic_DNA"/>
</dbReference>
<name>A0A4Z1L6D4_9HELO</name>
<evidence type="ECO:0000256" key="1">
    <source>
        <dbReference type="SAM" id="MobiDB-lite"/>
    </source>
</evidence>
<sequence length="108" mass="11587">MKYPSERNYDCYQNIAENGVSACNGLEKIGPFSGELAGLPPTNDVILHGVDYGLSTMGFISLNAAIDNESTSLREIDATLELHKTSHGYNASGGSSNHNTSDTLFDDE</sequence>